<dbReference type="InterPro" id="IPR013783">
    <property type="entry name" value="Ig-like_fold"/>
</dbReference>
<evidence type="ECO:0000256" key="1">
    <source>
        <dbReference type="ARBA" id="ARBA00008061"/>
    </source>
</evidence>
<dbReference type="Pfam" id="PF00128">
    <property type="entry name" value="Alpha-amylase"/>
    <property type="match status" value="1"/>
</dbReference>
<dbReference type="Pfam" id="PF02922">
    <property type="entry name" value="CBM_48"/>
    <property type="match status" value="1"/>
</dbReference>
<dbReference type="OrthoDB" id="9761875at2"/>
<evidence type="ECO:0000313" key="4">
    <source>
        <dbReference type="EMBL" id="RIJ48608.1"/>
    </source>
</evidence>
<feature type="domain" description="Glycosyl hydrolase family 13 catalytic" evidence="3">
    <location>
        <begin position="381"/>
        <end position="743"/>
    </location>
</feature>
<feature type="signal peptide" evidence="2">
    <location>
        <begin position="1"/>
        <end position="19"/>
    </location>
</feature>
<name>A0A399SYP3_9BACT</name>
<dbReference type="Proteomes" id="UP000265926">
    <property type="component" value="Unassembled WGS sequence"/>
</dbReference>
<dbReference type="InterPro" id="IPR026444">
    <property type="entry name" value="Secre_tail"/>
</dbReference>
<keyword evidence="2" id="KW-0732">Signal</keyword>
<dbReference type="InterPro" id="IPR014756">
    <property type="entry name" value="Ig_E-set"/>
</dbReference>
<dbReference type="SMART" id="SM00642">
    <property type="entry name" value="Aamy"/>
    <property type="match status" value="1"/>
</dbReference>
<evidence type="ECO:0000313" key="5">
    <source>
        <dbReference type="Proteomes" id="UP000265926"/>
    </source>
</evidence>
<dbReference type="GO" id="GO:0004553">
    <property type="term" value="F:hydrolase activity, hydrolyzing O-glycosyl compounds"/>
    <property type="evidence" value="ECO:0007669"/>
    <property type="project" value="InterPro"/>
</dbReference>
<protein>
    <submittedName>
        <fullName evidence="4">T9SS C-terminal target domain-containing protein</fullName>
    </submittedName>
</protein>
<comment type="caution">
    <text evidence="4">The sequence shown here is derived from an EMBL/GenBank/DDBJ whole genome shotgun (WGS) entry which is preliminary data.</text>
</comment>
<feature type="chain" id="PRO_5017221510" evidence="2">
    <location>
        <begin position="20"/>
        <end position="921"/>
    </location>
</feature>
<dbReference type="InterPro" id="IPR006047">
    <property type="entry name" value="GH13_cat_dom"/>
</dbReference>
<dbReference type="SUPFAM" id="SSF81296">
    <property type="entry name" value="E set domains"/>
    <property type="match status" value="1"/>
</dbReference>
<proteinExistence type="inferred from homology"/>
<dbReference type="GO" id="GO:0005975">
    <property type="term" value="P:carbohydrate metabolic process"/>
    <property type="evidence" value="ECO:0007669"/>
    <property type="project" value="InterPro"/>
</dbReference>
<dbReference type="NCBIfam" id="TIGR04183">
    <property type="entry name" value="Por_Secre_tail"/>
    <property type="match status" value="1"/>
</dbReference>
<sequence length="921" mass="104802">MKRLFSLLLAGLIFTNLLAQVTTDPEFPVAGETVKIIFDATQGTAGLQDYSGDIYAHTGVITDQSTSGSDWKYVIADWNVNTDKAKLTRISTNIYELEITPDIASFYGVPPSEKIEQMAFVFRSADGSREGKASGGTDIFVDVYEPGLVVEITQPADNQILQKSQAVNISASSSIEADLKLYLNESLIAENTGNTISTNYTFTEGGSNWLIAEASAAGTTLRDSVSVFVREEVITETKPSSYKTGINYPLDNSAALVLWAPQKEFVYVLGDFNNWEVGENFQMKKDGDYFWLDIPNLEKGKEYAFQYLIDGKLKIADPYAEKVLDPWNDSFISDATYPNLKAYPEGKTDGIVAVLQPGQDEYQWEINDFQTPAKEKMVIYELLIRDFTEEHTYTSVIEKLDYLEDLRVNVLELMPVNEFEGNNSWGYNPSFYFAPDKYYGLKNELKRLIDECHKRGIAVVIDMVLNHSYGQSPFAQMYMDNWTITEDNPWYNISSPNSTYSWGYDFNHESQATQELVDSVNSFWISEYKVDGFRFDFTKGFTQKTGDGWAYDASRIAILKRMADQIWARDPDNLIILEHLTDNSEEKELANYGLMLWGNMNNNYGEAAMGFNESSKSDLSWAVYTNRGWSQPNLVTYMESHDEERLAYRCLNYGNSDANYDTKTLSVALDRLELSSLFFLPLPGPKMIWQFGERGYDLSINRCENGTISNDCRTAPKPPYWNYLDNSDRTDLFEVMAKLNELKQKYEEFSPESYSYSLSNAIKWYSLSNNGNHVLAVGNFDVKLNTPTISFPQNGKWYEFFTSDSLNITSTNRTLILQPGEYRLYSTRKFAEPHITTDVDDIQSPEYQLNVYPNPVQSTLFVSAEKWIDQVEIYSLTGKLMSRNTARSKEKQLSVEGFSPGIYLLRVILDGELVSRKIVVQ</sequence>
<evidence type="ECO:0000259" key="3">
    <source>
        <dbReference type="SMART" id="SM00642"/>
    </source>
</evidence>
<evidence type="ECO:0000256" key="2">
    <source>
        <dbReference type="SAM" id="SignalP"/>
    </source>
</evidence>
<organism evidence="4 5">
    <name type="scientific">Maribellus luteus</name>
    <dbReference type="NCBI Taxonomy" id="2305463"/>
    <lineage>
        <taxon>Bacteria</taxon>
        <taxon>Pseudomonadati</taxon>
        <taxon>Bacteroidota</taxon>
        <taxon>Bacteroidia</taxon>
        <taxon>Marinilabiliales</taxon>
        <taxon>Prolixibacteraceae</taxon>
        <taxon>Maribellus</taxon>
    </lineage>
</organism>
<dbReference type="InterPro" id="IPR004193">
    <property type="entry name" value="Glyco_hydro_13_N"/>
</dbReference>
<dbReference type="InterPro" id="IPR017853">
    <property type="entry name" value="GH"/>
</dbReference>
<dbReference type="Gene3D" id="3.20.20.80">
    <property type="entry name" value="Glycosidases"/>
    <property type="match status" value="1"/>
</dbReference>
<comment type="similarity">
    <text evidence="1">Belongs to the glycosyl hydrolase 13 family.</text>
</comment>
<dbReference type="Pfam" id="PF18962">
    <property type="entry name" value="Por_Secre_tail"/>
    <property type="match status" value="1"/>
</dbReference>
<dbReference type="SUPFAM" id="SSF51445">
    <property type="entry name" value="(Trans)glycosidases"/>
    <property type="match status" value="1"/>
</dbReference>
<keyword evidence="5" id="KW-1185">Reference proteome</keyword>
<dbReference type="EMBL" id="QWGR01000004">
    <property type="protein sequence ID" value="RIJ48608.1"/>
    <property type="molecule type" value="Genomic_DNA"/>
</dbReference>
<reference evidence="4 5" key="1">
    <citation type="submission" date="2018-08" db="EMBL/GenBank/DDBJ databases">
        <title>Pallidiluteibacterium maritimus gen. nov., sp. nov., isolated from coastal sediment.</title>
        <authorList>
            <person name="Zhou L.Y."/>
        </authorList>
    </citation>
    <scope>NUCLEOTIDE SEQUENCE [LARGE SCALE GENOMIC DNA]</scope>
    <source>
        <strain evidence="4 5">XSD2</strain>
    </source>
</reference>
<dbReference type="AlphaFoldDB" id="A0A399SYP3"/>
<accession>A0A399SYP3</accession>
<dbReference type="PANTHER" id="PTHR43002">
    <property type="entry name" value="GLYCOGEN DEBRANCHING ENZYME"/>
    <property type="match status" value="1"/>
</dbReference>
<gene>
    <name evidence="4" type="ORF">D1614_08710</name>
</gene>
<dbReference type="RefSeq" id="WP_119437528.1">
    <property type="nucleotide sequence ID" value="NZ_QWGR01000004.1"/>
</dbReference>
<dbReference type="Gene3D" id="2.60.40.10">
    <property type="entry name" value="Immunoglobulins"/>
    <property type="match status" value="1"/>
</dbReference>
<dbReference type="CDD" id="cd11350">
    <property type="entry name" value="AmyAc_4"/>
    <property type="match status" value="1"/>
</dbReference>